<proteinExistence type="predicted"/>
<feature type="transmembrane region" description="Helical" evidence="1">
    <location>
        <begin position="147"/>
        <end position="169"/>
    </location>
</feature>
<sequence>MGSGIFEYFHILDQLRSYSNVPKELIYSLRPYILLIYRSEQQNKFSEPMPWIGIYITFASLFCILSMVADLLHGFRNRKFWFPCKYFTINAASLTVIAVAIKLPMDLTTLMPGYVDLAAKIGSLSFMCTMMANLLPSLATMSIKELVSNIIALAVLVITLVVNVCIQINTGVISYHEDDDQYFYTVNEAGISQYNMYTYTPGNGFIASLYVFMLLSLLIIYACSSLAIIKSTQILESKYQVAHRKALKDEEFHQPGILTIEKLKQHVSNYWIMAGTGNPSS</sequence>
<dbReference type="PANTHER" id="PTHR35307:SF6">
    <property type="entry name" value="TRANSMEMBRANE PROTEIN"/>
    <property type="match status" value="1"/>
</dbReference>
<keyword evidence="1" id="KW-0812">Transmembrane</keyword>
<organism evidence="2 3">
    <name type="scientific">Lactuca saligna</name>
    <name type="common">Willowleaf lettuce</name>
    <dbReference type="NCBI Taxonomy" id="75948"/>
    <lineage>
        <taxon>Eukaryota</taxon>
        <taxon>Viridiplantae</taxon>
        <taxon>Streptophyta</taxon>
        <taxon>Embryophyta</taxon>
        <taxon>Tracheophyta</taxon>
        <taxon>Spermatophyta</taxon>
        <taxon>Magnoliopsida</taxon>
        <taxon>eudicotyledons</taxon>
        <taxon>Gunneridae</taxon>
        <taxon>Pentapetalae</taxon>
        <taxon>asterids</taxon>
        <taxon>campanulids</taxon>
        <taxon>Asterales</taxon>
        <taxon>Asteraceae</taxon>
        <taxon>Cichorioideae</taxon>
        <taxon>Cichorieae</taxon>
        <taxon>Lactucinae</taxon>
        <taxon>Lactuca</taxon>
    </lineage>
</organism>
<feature type="transmembrane region" description="Helical" evidence="1">
    <location>
        <begin position="84"/>
        <end position="105"/>
    </location>
</feature>
<feature type="transmembrane region" description="Helical" evidence="1">
    <location>
        <begin position="205"/>
        <end position="229"/>
    </location>
</feature>
<accession>A0AA35YWV7</accession>
<keyword evidence="1" id="KW-0472">Membrane</keyword>
<evidence type="ECO:0000313" key="2">
    <source>
        <dbReference type="EMBL" id="CAI9281624.1"/>
    </source>
</evidence>
<gene>
    <name evidence="2" type="ORF">LSALG_LOCUS21310</name>
</gene>
<evidence type="ECO:0000256" key="1">
    <source>
        <dbReference type="SAM" id="Phobius"/>
    </source>
</evidence>
<feature type="transmembrane region" description="Helical" evidence="1">
    <location>
        <begin position="52"/>
        <end position="72"/>
    </location>
</feature>
<name>A0AA35YWV7_LACSI</name>
<feature type="transmembrane region" description="Helical" evidence="1">
    <location>
        <begin position="117"/>
        <end position="135"/>
    </location>
</feature>
<dbReference type="Proteomes" id="UP001177003">
    <property type="component" value="Chromosome 4"/>
</dbReference>
<reference evidence="2" key="1">
    <citation type="submission" date="2023-04" db="EMBL/GenBank/DDBJ databases">
        <authorList>
            <person name="Vijverberg K."/>
            <person name="Xiong W."/>
            <person name="Schranz E."/>
        </authorList>
    </citation>
    <scope>NUCLEOTIDE SEQUENCE</scope>
</reference>
<keyword evidence="3" id="KW-1185">Reference proteome</keyword>
<protein>
    <submittedName>
        <fullName evidence="2">Uncharacterized protein</fullName>
    </submittedName>
</protein>
<dbReference type="PANTHER" id="PTHR35307">
    <property type="entry name" value="PROTEIN, PUTATIVE-RELATED"/>
    <property type="match status" value="1"/>
</dbReference>
<keyword evidence="1" id="KW-1133">Transmembrane helix</keyword>
<dbReference type="EMBL" id="OX465080">
    <property type="protein sequence ID" value="CAI9281624.1"/>
    <property type="molecule type" value="Genomic_DNA"/>
</dbReference>
<evidence type="ECO:0000313" key="3">
    <source>
        <dbReference type="Proteomes" id="UP001177003"/>
    </source>
</evidence>
<dbReference type="AlphaFoldDB" id="A0AA35YWV7"/>